<dbReference type="EMBL" id="BDRX01000045">
    <property type="protein sequence ID" value="GBF93850.1"/>
    <property type="molecule type" value="Genomic_DNA"/>
</dbReference>
<proteinExistence type="predicted"/>
<protein>
    <submittedName>
        <fullName evidence="2">Uncharacterized protein</fullName>
    </submittedName>
</protein>
<accession>A0A2V0P7L8</accession>
<keyword evidence="1" id="KW-0732">Signal</keyword>
<gene>
    <name evidence="2" type="ORF">Rsub_06849</name>
</gene>
<dbReference type="InParanoid" id="A0A2V0P7L8"/>
<comment type="caution">
    <text evidence="2">The sequence shown here is derived from an EMBL/GenBank/DDBJ whole genome shotgun (WGS) entry which is preliminary data.</text>
</comment>
<dbReference type="Proteomes" id="UP000247498">
    <property type="component" value="Unassembled WGS sequence"/>
</dbReference>
<feature type="chain" id="PRO_5015928420" evidence="1">
    <location>
        <begin position="37"/>
        <end position="335"/>
    </location>
</feature>
<dbReference type="AlphaFoldDB" id="A0A2V0P7L8"/>
<sequence>MRLTRGSGRCARPHLAALLVAAACLLLAACPAPAAAGSAAAAAPAPRLLAPAAGPGPADACEVPGYVFIKGWQPASWRGVLSCEPLVDPRSSCDADARCVAFTAVKSAAATAGWTYAAPAAVECAPGGGAGRRLFGLLGGAAAPPAPAPALRAAAGAAGANGAPFPGFGAGGRRPTWEWGWAPLECANGTACCGTFVARDRGASAAYELRCVDATEAGPPHDNYYAPQDENHQCRCPSMDKTYSFSSTQAYKTECWRQLSYCGATRYSPCRLASPSAGLARASEAACAAVGRAAAGACAVVKRAAAGLKAAREGEARPAPACAGPGKCGDVCSLC</sequence>
<keyword evidence="3" id="KW-1185">Reference proteome</keyword>
<evidence type="ECO:0000313" key="3">
    <source>
        <dbReference type="Proteomes" id="UP000247498"/>
    </source>
</evidence>
<reference evidence="2 3" key="1">
    <citation type="journal article" date="2018" name="Sci. Rep.">
        <title>Raphidocelis subcapitata (=Pseudokirchneriella subcapitata) provides an insight into genome evolution and environmental adaptations in the Sphaeropleales.</title>
        <authorList>
            <person name="Suzuki S."/>
            <person name="Yamaguchi H."/>
            <person name="Nakajima N."/>
            <person name="Kawachi M."/>
        </authorList>
    </citation>
    <scope>NUCLEOTIDE SEQUENCE [LARGE SCALE GENOMIC DNA]</scope>
    <source>
        <strain evidence="2 3">NIES-35</strain>
    </source>
</reference>
<evidence type="ECO:0000256" key="1">
    <source>
        <dbReference type="SAM" id="SignalP"/>
    </source>
</evidence>
<dbReference type="PROSITE" id="PS51257">
    <property type="entry name" value="PROKAR_LIPOPROTEIN"/>
    <property type="match status" value="1"/>
</dbReference>
<feature type="signal peptide" evidence="1">
    <location>
        <begin position="1"/>
        <end position="36"/>
    </location>
</feature>
<name>A0A2V0P7L8_9CHLO</name>
<organism evidence="2 3">
    <name type="scientific">Raphidocelis subcapitata</name>
    <dbReference type="NCBI Taxonomy" id="307507"/>
    <lineage>
        <taxon>Eukaryota</taxon>
        <taxon>Viridiplantae</taxon>
        <taxon>Chlorophyta</taxon>
        <taxon>core chlorophytes</taxon>
        <taxon>Chlorophyceae</taxon>
        <taxon>CS clade</taxon>
        <taxon>Sphaeropleales</taxon>
        <taxon>Selenastraceae</taxon>
        <taxon>Raphidocelis</taxon>
    </lineage>
</organism>
<evidence type="ECO:0000313" key="2">
    <source>
        <dbReference type="EMBL" id="GBF93850.1"/>
    </source>
</evidence>